<accession>A0ABU3YXC2</accession>
<gene>
    <name evidence="1" type="ORF">R1523_33780</name>
</gene>
<name>A0ABU3YXC2_9HYPH</name>
<comment type="caution">
    <text evidence="1">The sequence shown here is derived from an EMBL/GenBank/DDBJ whole genome shotgun (WGS) entry which is preliminary data.</text>
</comment>
<dbReference type="Proteomes" id="UP001187203">
    <property type="component" value="Unassembled WGS sequence"/>
</dbReference>
<protein>
    <recommendedName>
        <fullName evidence="3">TlpA family protein disulfide reductase</fullName>
    </recommendedName>
</protein>
<dbReference type="EMBL" id="JAWJWI010000031">
    <property type="protein sequence ID" value="MDV4190454.1"/>
    <property type="molecule type" value="Genomic_DNA"/>
</dbReference>
<evidence type="ECO:0008006" key="3">
    <source>
        <dbReference type="Google" id="ProtNLM"/>
    </source>
</evidence>
<keyword evidence="2" id="KW-1185">Reference proteome</keyword>
<evidence type="ECO:0000313" key="1">
    <source>
        <dbReference type="EMBL" id="MDV4190454.1"/>
    </source>
</evidence>
<sequence>MEWTATADEAGARVDTWLNKELANPTISIAFEHTGEMNKLWWVAGGSYAVPTIFIVDRDNSIAYIGYPDPEGPALLERVLPKVMDGSWDNSAEAKKAHEKWL</sequence>
<reference evidence="2" key="1">
    <citation type="journal article" date="2023" name="Int. J. Mol. Sci.">
        <title>Genomic and Metabolic Characterization of Plant Growth-Promoting Rhizobacteria Isolated from Nodules of Clovers Grown in Non-Farmed Soil.</title>
        <authorList>
            <person name="Wojcik M."/>
            <person name="Koper P."/>
            <person name="Zebracki K."/>
            <person name="Marczak M."/>
            <person name="Mazur A."/>
        </authorList>
    </citation>
    <scope>NUCLEOTIDE SEQUENCE [LARGE SCALE GENOMIC DNA]</scope>
    <source>
        <strain evidence="2">KB12</strain>
    </source>
</reference>
<proteinExistence type="predicted"/>
<dbReference type="RefSeq" id="WP_051320197.1">
    <property type="nucleotide sequence ID" value="NZ_JAWJWG010000038.1"/>
</dbReference>
<evidence type="ECO:0000313" key="2">
    <source>
        <dbReference type="Proteomes" id="UP001187203"/>
    </source>
</evidence>
<organism evidence="1 2">
    <name type="scientific">Rhizobium brockwellii</name>
    <dbReference type="NCBI Taxonomy" id="3019932"/>
    <lineage>
        <taxon>Bacteria</taxon>
        <taxon>Pseudomonadati</taxon>
        <taxon>Pseudomonadota</taxon>
        <taxon>Alphaproteobacteria</taxon>
        <taxon>Hyphomicrobiales</taxon>
        <taxon>Rhizobiaceae</taxon>
        <taxon>Rhizobium/Agrobacterium group</taxon>
        <taxon>Rhizobium</taxon>
    </lineage>
</organism>